<evidence type="ECO:0000256" key="4">
    <source>
        <dbReference type="ARBA" id="ARBA00022763"/>
    </source>
</evidence>
<keyword evidence="2 6" id="KW-0436">Ligase</keyword>
<keyword evidence="4" id="KW-0227">DNA damage</keyword>
<evidence type="ECO:0000256" key="3">
    <source>
        <dbReference type="ARBA" id="ARBA00022705"/>
    </source>
</evidence>
<comment type="similarity">
    <text evidence="1">Belongs to the ATP-dependent DNA ligase family.</text>
</comment>
<sequence>MSKDYIVQKAVAPEKVVKANRKSIEYMGEHYEAQSKNDGCCAVVMLGYPGLGTNVFSRTGELCMSMVEQGRLLREDFAQVINTVGTLAVIAEAWWPGRDQFPDISGAFRKKSEQRPRLQFVVNDILTQEEFNRGQTDIEYKVRMGRGRGIRPQSQAWRWTDRHSPGSYGDPRDLCAKYVDQGGYDGIILRDPNAGWKRGSGTEGGIIKLKRELSFDLRVVEVQEGVGEKTGRPVFTLVVDYRGQHLGVGSGMPHSRDELPSVGDIVEVVAMDYSKDGLLREPRYKGIRHDKLEPDA</sequence>
<accession>A0AA96T7Y1</accession>
<name>A0AA96T7Y1_9CAUD</name>
<evidence type="ECO:0000256" key="5">
    <source>
        <dbReference type="ARBA" id="ARBA00023204"/>
    </source>
</evidence>
<keyword evidence="7" id="KW-1185">Reference proteome</keyword>
<dbReference type="InterPro" id="IPR012340">
    <property type="entry name" value="NA-bd_OB-fold"/>
</dbReference>
<dbReference type="GO" id="GO:0006260">
    <property type="term" value="P:DNA replication"/>
    <property type="evidence" value="ECO:0007669"/>
    <property type="project" value="UniProtKB-KW"/>
</dbReference>
<reference evidence="7" key="1">
    <citation type="journal article" date="2024" name="Viruses">
        <title>New Genera and Species of Caulobacter and Brevundimonas Bacteriophages Provide Insights into Phage Genome Evolution.</title>
        <authorList>
            <person name="Ely B."/>
            <person name="Hils M."/>
            <person name="Clarke A."/>
            <person name="Albert M."/>
            <person name="Holness N."/>
            <person name="Lenski J."/>
            <person name="Mohammadi T."/>
        </authorList>
    </citation>
    <scope>NUCLEOTIDE SEQUENCE [LARGE SCALE GENOMIC DNA]</scope>
</reference>
<evidence type="ECO:0000256" key="1">
    <source>
        <dbReference type="ARBA" id="ARBA00007572"/>
    </source>
</evidence>
<keyword evidence="3" id="KW-0235">DNA replication</keyword>
<protein>
    <submittedName>
        <fullName evidence="6">DNA ligase</fullName>
    </submittedName>
</protein>
<dbReference type="PANTHER" id="PTHR47810">
    <property type="entry name" value="DNA LIGASE"/>
    <property type="match status" value="1"/>
</dbReference>
<dbReference type="Gene3D" id="2.40.50.140">
    <property type="entry name" value="Nucleic acid-binding proteins"/>
    <property type="match status" value="1"/>
</dbReference>
<dbReference type="Proteomes" id="UP001301924">
    <property type="component" value="Segment"/>
</dbReference>
<proteinExistence type="inferred from homology"/>
<evidence type="ECO:0000256" key="2">
    <source>
        <dbReference type="ARBA" id="ARBA00022598"/>
    </source>
</evidence>
<dbReference type="SUPFAM" id="SSF50249">
    <property type="entry name" value="Nucleic acid-binding proteins"/>
    <property type="match status" value="1"/>
</dbReference>
<dbReference type="PANTHER" id="PTHR47810:SF1">
    <property type="entry name" value="DNA LIGASE B"/>
    <property type="match status" value="1"/>
</dbReference>
<dbReference type="InterPro" id="IPR050326">
    <property type="entry name" value="NAD_dep_DNA_ligaseB"/>
</dbReference>
<dbReference type="GO" id="GO:0016874">
    <property type="term" value="F:ligase activity"/>
    <property type="evidence" value="ECO:0007669"/>
    <property type="project" value="UniProtKB-KW"/>
</dbReference>
<organism evidence="6 7">
    <name type="scientific">Caulobacter phage Quill_5.2</name>
    <dbReference type="NCBI Taxonomy" id="3075108"/>
    <lineage>
        <taxon>Viruses</taxon>
        <taxon>Duplodnaviria</taxon>
        <taxon>Heunggongvirae</taxon>
        <taxon>Uroviricota</taxon>
        <taxon>Caudoviricetes</taxon>
        <taxon>Autographivirales</taxon>
        <taxon>Autonotataviridae</taxon>
        <taxon>Lullwatervirus</taxon>
        <taxon>Lullwatervirus quill52</taxon>
    </lineage>
</organism>
<dbReference type="SUPFAM" id="SSF56091">
    <property type="entry name" value="DNA ligase/mRNA capping enzyme, catalytic domain"/>
    <property type="match status" value="1"/>
</dbReference>
<evidence type="ECO:0000313" key="6">
    <source>
        <dbReference type="EMBL" id="WNV48163.1"/>
    </source>
</evidence>
<keyword evidence="5" id="KW-0234">DNA repair</keyword>
<evidence type="ECO:0000313" key="7">
    <source>
        <dbReference type="Proteomes" id="UP001301924"/>
    </source>
</evidence>
<gene>
    <name evidence="6" type="ORF">Ql52_gp027</name>
</gene>
<dbReference type="GO" id="GO:0006281">
    <property type="term" value="P:DNA repair"/>
    <property type="evidence" value="ECO:0007669"/>
    <property type="project" value="UniProtKB-KW"/>
</dbReference>
<dbReference type="EMBL" id="OR260090">
    <property type="protein sequence ID" value="WNV48163.1"/>
    <property type="molecule type" value="Genomic_DNA"/>
</dbReference>
<dbReference type="Gene3D" id="3.30.470.30">
    <property type="entry name" value="DNA ligase/mRNA capping enzyme"/>
    <property type="match status" value="1"/>
</dbReference>